<dbReference type="InterPro" id="IPR001958">
    <property type="entry name" value="Tet-R_TetA/multi-R_MdtG-like"/>
</dbReference>
<keyword evidence="4 7" id="KW-1133">Transmembrane helix</keyword>
<feature type="region of interest" description="Disordered" evidence="6">
    <location>
        <begin position="514"/>
        <end position="595"/>
    </location>
</feature>
<dbReference type="Gene3D" id="1.20.1720.10">
    <property type="entry name" value="Multidrug resistance protein D"/>
    <property type="match status" value="1"/>
</dbReference>
<feature type="region of interest" description="Disordered" evidence="6">
    <location>
        <begin position="262"/>
        <end position="294"/>
    </location>
</feature>
<gene>
    <name evidence="9" type="ORF">BD289DRAFT_487469</name>
</gene>
<dbReference type="Proteomes" id="UP000241462">
    <property type="component" value="Unassembled WGS sequence"/>
</dbReference>
<accession>A0A2T2ZRU6</accession>
<dbReference type="InterPro" id="IPR011701">
    <property type="entry name" value="MFS"/>
</dbReference>
<dbReference type="PANTHER" id="PTHR23504">
    <property type="entry name" value="MAJOR FACILITATOR SUPERFAMILY DOMAIN-CONTAINING PROTEIN 10"/>
    <property type="match status" value="1"/>
</dbReference>
<evidence type="ECO:0000256" key="1">
    <source>
        <dbReference type="ARBA" id="ARBA00004141"/>
    </source>
</evidence>
<reference evidence="9 10" key="1">
    <citation type="journal article" date="2018" name="Mycol. Prog.">
        <title>Coniella lustricola, a new species from submerged detritus.</title>
        <authorList>
            <person name="Raudabaugh D.B."/>
            <person name="Iturriaga T."/>
            <person name="Carver A."/>
            <person name="Mondo S."/>
            <person name="Pangilinan J."/>
            <person name="Lipzen A."/>
            <person name="He G."/>
            <person name="Amirebrahimi M."/>
            <person name="Grigoriev I.V."/>
            <person name="Miller A.N."/>
        </authorList>
    </citation>
    <scope>NUCLEOTIDE SEQUENCE [LARGE SCALE GENOMIC DNA]</scope>
    <source>
        <strain evidence="9 10">B22-T-1</strain>
    </source>
</reference>
<keyword evidence="5 7" id="KW-0472">Membrane</keyword>
<evidence type="ECO:0000256" key="7">
    <source>
        <dbReference type="SAM" id="Phobius"/>
    </source>
</evidence>
<feature type="compositionally biased region" description="Basic and acidic residues" evidence="6">
    <location>
        <begin position="543"/>
        <end position="555"/>
    </location>
</feature>
<evidence type="ECO:0000256" key="2">
    <source>
        <dbReference type="ARBA" id="ARBA00022448"/>
    </source>
</evidence>
<feature type="transmembrane region" description="Helical" evidence="7">
    <location>
        <begin position="357"/>
        <end position="379"/>
    </location>
</feature>
<feature type="transmembrane region" description="Helical" evidence="7">
    <location>
        <begin position="85"/>
        <end position="102"/>
    </location>
</feature>
<dbReference type="PANTHER" id="PTHR23504:SF8">
    <property type="entry name" value="TRANSPORTER, PUTATIVE (AFU_ORTHOLOGUE AFUA_1G03730)-RELATED"/>
    <property type="match status" value="1"/>
</dbReference>
<keyword evidence="3 7" id="KW-0812">Transmembrane</keyword>
<evidence type="ECO:0000313" key="10">
    <source>
        <dbReference type="Proteomes" id="UP000241462"/>
    </source>
</evidence>
<evidence type="ECO:0000313" key="9">
    <source>
        <dbReference type="EMBL" id="PSR74184.1"/>
    </source>
</evidence>
<evidence type="ECO:0000256" key="4">
    <source>
        <dbReference type="ARBA" id="ARBA00022989"/>
    </source>
</evidence>
<feature type="transmembrane region" description="Helical" evidence="7">
    <location>
        <begin position="489"/>
        <end position="508"/>
    </location>
</feature>
<feature type="compositionally biased region" description="Acidic residues" evidence="6">
    <location>
        <begin position="519"/>
        <end position="537"/>
    </location>
</feature>
<comment type="subcellular location">
    <subcellularLocation>
        <location evidence="1">Membrane</location>
        <topology evidence="1">Multi-pass membrane protein</topology>
    </subcellularLocation>
</comment>
<dbReference type="AlphaFoldDB" id="A0A2T2ZRU6"/>
<feature type="domain" description="Major facilitator superfamily (MFS) profile" evidence="8">
    <location>
        <begin position="15"/>
        <end position="512"/>
    </location>
</feature>
<dbReference type="EMBL" id="KZ678904">
    <property type="protein sequence ID" value="PSR74184.1"/>
    <property type="molecule type" value="Genomic_DNA"/>
</dbReference>
<sequence length="595" mass="65078">MSPSRYGEAKLPVQQLSILAVVRFAEPLALTSVFPYLPEMIKSFGVPENSVAKWAGMIGSTFSVSQSLCAVLWGSLSDRIGRKPTILIGLVNVMLCFLLWGTSTTLTQAFVSRFLMGLGNGNVGIIRTMVAEMVPWKELQPRAFSLMPLVWNIGSIFGPSFGGFFARPAQQYPALFGHSWLFTRFPFLLPNLVAGVFFAISVMVATLFLHETLETKRDEKDWGLALGEKISRPFTKKRRPAHAQIPAYLDTEASAPLLATTTTNTSNTTTHHHNNSTSHGPIKSKSRPSTKTPSMREIFTPQVTTNIVTYTFLALHSVAFDQLLPAFLDYPRVKHTAENTHFPLRFSGGYGLDSSEIGTIFTVYGIACGAIQFFLFPIVCARYGALNCFKAGTLLFPVVYFLIPFTALLETPAHQYAALIVLLVVKGFAVIVGFPCLTILLTNAAPTLRILGTINGFAVTFSGLGRAVGPTVSGLLFSWGVDRNSVVPAFWFLGAVAVAQIVPTWFIVEGGGPRRDEDQVCEEAAGEEAEDEDEDSESQSHLTLREEPRVQAEHDEYADEDEDGFSPLARVHSQAPRNGVAGYGTMQHGTAHSKR</sequence>
<dbReference type="Gene3D" id="1.20.1250.20">
    <property type="entry name" value="MFS general substrate transporter like domains"/>
    <property type="match status" value="1"/>
</dbReference>
<feature type="transmembrane region" description="Helical" evidence="7">
    <location>
        <begin position="448"/>
        <end position="469"/>
    </location>
</feature>
<evidence type="ECO:0000256" key="6">
    <source>
        <dbReference type="SAM" id="MobiDB-lite"/>
    </source>
</evidence>
<feature type="transmembrane region" description="Helical" evidence="7">
    <location>
        <begin position="54"/>
        <end position="73"/>
    </location>
</feature>
<feature type="compositionally biased region" description="Low complexity" evidence="6">
    <location>
        <begin position="262"/>
        <end position="279"/>
    </location>
</feature>
<keyword evidence="2" id="KW-0813">Transport</keyword>
<dbReference type="GO" id="GO:0022857">
    <property type="term" value="F:transmembrane transporter activity"/>
    <property type="evidence" value="ECO:0007669"/>
    <property type="project" value="InterPro"/>
</dbReference>
<dbReference type="PRINTS" id="PR01035">
    <property type="entry name" value="TCRTETA"/>
</dbReference>
<dbReference type="InParanoid" id="A0A2T2ZRU6"/>
<dbReference type="InterPro" id="IPR036259">
    <property type="entry name" value="MFS_trans_sf"/>
</dbReference>
<dbReference type="CDD" id="cd17330">
    <property type="entry name" value="MFS_SLC46_TetA_like"/>
    <property type="match status" value="1"/>
</dbReference>
<feature type="transmembrane region" description="Helical" evidence="7">
    <location>
        <begin position="391"/>
        <end position="409"/>
    </location>
</feature>
<dbReference type="GO" id="GO:0016020">
    <property type="term" value="C:membrane"/>
    <property type="evidence" value="ECO:0007669"/>
    <property type="project" value="UniProtKB-SubCell"/>
</dbReference>
<evidence type="ECO:0000259" key="8">
    <source>
        <dbReference type="PROSITE" id="PS50850"/>
    </source>
</evidence>
<dbReference type="SUPFAM" id="SSF103473">
    <property type="entry name" value="MFS general substrate transporter"/>
    <property type="match status" value="1"/>
</dbReference>
<dbReference type="Pfam" id="PF07690">
    <property type="entry name" value="MFS_1"/>
    <property type="match status" value="2"/>
</dbReference>
<dbReference type="InterPro" id="IPR020846">
    <property type="entry name" value="MFS_dom"/>
</dbReference>
<feature type="transmembrane region" description="Helical" evidence="7">
    <location>
        <begin position="415"/>
        <end position="441"/>
    </location>
</feature>
<keyword evidence="10" id="KW-1185">Reference proteome</keyword>
<feature type="transmembrane region" description="Helical" evidence="7">
    <location>
        <begin position="146"/>
        <end position="167"/>
    </location>
</feature>
<dbReference type="FunCoup" id="A0A2T2ZRU6">
    <property type="interactions" value="60"/>
</dbReference>
<protein>
    <submittedName>
        <fullName evidence="9">Major facilitator superfamily domain-containing protein</fullName>
    </submittedName>
</protein>
<name>A0A2T2ZRU6_9PEZI</name>
<evidence type="ECO:0000256" key="5">
    <source>
        <dbReference type="ARBA" id="ARBA00023136"/>
    </source>
</evidence>
<dbReference type="PROSITE" id="PS50850">
    <property type="entry name" value="MFS"/>
    <property type="match status" value="1"/>
</dbReference>
<evidence type="ECO:0000256" key="3">
    <source>
        <dbReference type="ARBA" id="ARBA00022692"/>
    </source>
</evidence>
<dbReference type="OrthoDB" id="10262656at2759"/>
<proteinExistence type="predicted"/>
<feature type="transmembrane region" description="Helical" evidence="7">
    <location>
        <begin position="187"/>
        <end position="209"/>
    </location>
</feature>
<organism evidence="9 10">
    <name type="scientific">Coniella lustricola</name>
    <dbReference type="NCBI Taxonomy" id="2025994"/>
    <lineage>
        <taxon>Eukaryota</taxon>
        <taxon>Fungi</taxon>
        <taxon>Dikarya</taxon>
        <taxon>Ascomycota</taxon>
        <taxon>Pezizomycotina</taxon>
        <taxon>Sordariomycetes</taxon>
        <taxon>Sordariomycetidae</taxon>
        <taxon>Diaporthales</taxon>
        <taxon>Schizoparmaceae</taxon>
        <taxon>Coniella</taxon>
    </lineage>
</organism>